<comment type="similarity">
    <text evidence="1">Belongs to the ABC transporter superfamily.</text>
</comment>
<evidence type="ECO:0000259" key="6">
    <source>
        <dbReference type="PROSITE" id="PS50893"/>
    </source>
</evidence>
<keyword evidence="2" id="KW-0677">Repeat</keyword>
<dbReference type="GO" id="GO:0005524">
    <property type="term" value="F:ATP binding"/>
    <property type="evidence" value="ECO:0007669"/>
    <property type="project" value="UniProtKB-KW"/>
</dbReference>
<dbReference type="CDD" id="cd03221">
    <property type="entry name" value="ABCF_EF-3"/>
    <property type="match status" value="2"/>
</dbReference>
<dbReference type="FunFam" id="3.40.50.300:FF:000011">
    <property type="entry name" value="Putative ABC transporter ATP-binding component"/>
    <property type="match status" value="1"/>
</dbReference>
<dbReference type="InterPro" id="IPR017871">
    <property type="entry name" value="ABC_transporter-like_CS"/>
</dbReference>
<dbReference type="OrthoDB" id="9808609at2"/>
<keyword evidence="5" id="KW-0175">Coiled coil</keyword>
<protein>
    <submittedName>
        <fullName evidence="7">ABC-F family ATP-binding cassette domain-containing protein</fullName>
    </submittedName>
</protein>
<dbReference type="PROSITE" id="PS00211">
    <property type="entry name" value="ABC_TRANSPORTER_1"/>
    <property type="match status" value="2"/>
</dbReference>
<dbReference type="SUPFAM" id="SSF52540">
    <property type="entry name" value="P-loop containing nucleoside triphosphate hydrolases"/>
    <property type="match status" value="2"/>
</dbReference>
<sequence>MLQINDLTVRVAGRVLLDKASVALPPNARVGFLGRNGTGKTTLFKVITGEYGADEGTIKLPSRARIGGVAQEAPGGPQSLIDFVLQADKERSSLLAEAETATDPHRIAEIQMRLVDIDAHSAPARAAVILAGLGFDAEAQLRPCSDFSGGWRMRVALAAVLFAEPDLLLLDEPTNYLDLEGTLWLQEYLATYPHSVLLISHDRDLLDASVEHILHLDQRKLTLWRGSYSTFARSRAIEMAVREKAIRKQEDRRADLQAFVDRFRAKASKARQAQSRLKMLEKMETVTAIVETDVAPFTIPPPERKASPPIINLEGASVGYTENKPILKRLDLRIDDDDRIGLLGSNGNGKSTFLKLISDRLKAMSGRVTRADKLKIAYFAQHQLDELRPEENVYQHLRRLMPNDAEAKVRAASARAGFSGERSNTKVSALSGGEKARLLFALAVFEGPHLLILDEPTNHLDIDSRAALVEALNGYPGAVMIVSHDRYLLEATVDRLWLVADGSVQPFDGDLDDYRKIVLSGGSAQSVKPGKGTGKSAEKASAEAAELAAQSAAPAAPAPAVAVEAKPLGKLEAKAMAKKVAEIEASMKRLRDDIQKIDRILAQPGYFKAQPNNAAEASRIRTQRVAQLAEAEEAWLEASAALEAAS</sequence>
<dbReference type="InterPro" id="IPR003439">
    <property type="entry name" value="ABC_transporter-like_ATP-bd"/>
</dbReference>
<dbReference type="InterPro" id="IPR027417">
    <property type="entry name" value="P-loop_NTPase"/>
</dbReference>
<keyword evidence="3" id="KW-0547">Nucleotide-binding</keyword>
<dbReference type="RefSeq" id="WP_136964898.1">
    <property type="nucleotide sequence ID" value="NZ_CP039690.1"/>
</dbReference>
<dbReference type="PROSITE" id="PS50893">
    <property type="entry name" value="ABC_TRANSPORTER_2"/>
    <property type="match status" value="2"/>
</dbReference>
<keyword evidence="4 7" id="KW-0067">ATP-binding</keyword>
<dbReference type="Pfam" id="PF00005">
    <property type="entry name" value="ABC_tran"/>
    <property type="match status" value="2"/>
</dbReference>
<dbReference type="Pfam" id="PF12848">
    <property type="entry name" value="ABC_tran_Xtn"/>
    <property type="match status" value="1"/>
</dbReference>
<dbReference type="InterPro" id="IPR003593">
    <property type="entry name" value="AAA+_ATPase"/>
</dbReference>
<dbReference type="Gene3D" id="3.40.50.300">
    <property type="entry name" value="P-loop containing nucleotide triphosphate hydrolases"/>
    <property type="match status" value="2"/>
</dbReference>
<dbReference type="KEGG" id="pstg:E8M01_29895"/>
<feature type="coiled-coil region" evidence="5">
    <location>
        <begin position="573"/>
        <end position="600"/>
    </location>
</feature>
<evidence type="ECO:0000256" key="2">
    <source>
        <dbReference type="ARBA" id="ARBA00022737"/>
    </source>
</evidence>
<accession>A0A4D7BFW6</accession>
<dbReference type="EMBL" id="CP039690">
    <property type="protein sequence ID" value="QCI69495.1"/>
    <property type="molecule type" value="Genomic_DNA"/>
</dbReference>
<dbReference type="InterPro" id="IPR032781">
    <property type="entry name" value="ABC_tran_Xtn"/>
</dbReference>
<evidence type="ECO:0000313" key="8">
    <source>
        <dbReference type="Proteomes" id="UP000298781"/>
    </source>
</evidence>
<evidence type="ECO:0000256" key="4">
    <source>
        <dbReference type="ARBA" id="ARBA00022840"/>
    </source>
</evidence>
<dbReference type="PANTHER" id="PTHR19211">
    <property type="entry name" value="ATP-BINDING TRANSPORT PROTEIN-RELATED"/>
    <property type="match status" value="1"/>
</dbReference>
<dbReference type="AlphaFoldDB" id="A0A4D7BFW6"/>
<gene>
    <name evidence="7" type="ORF">E8M01_29895</name>
</gene>
<name>A0A4D7BFW6_9HYPH</name>
<feature type="domain" description="ABC transporter" evidence="6">
    <location>
        <begin position="2"/>
        <end position="243"/>
    </location>
</feature>
<feature type="domain" description="ABC transporter" evidence="6">
    <location>
        <begin position="311"/>
        <end position="526"/>
    </location>
</feature>
<evidence type="ECO:0000256" key="1">
    <source>
        <dbReference type="ARBA" id="ARBA00005417"/>
    </source>
</evidence>
<reference evidence="7 8" key="1">
    <citation type="submission" date="2019-04" db="EMBL/GenBank/DDBJ databases">
        <title>Phreatobacter aquaticus sp. nov.</title>
        <authorList>
            <person name="Choi A."/>
        </authorList>
    </citation>
    <scope>NUCLEOTIDE SEQUENCE [LARGE SCALE GENOMIC DNA]</scope>
    <source>
        <strain evidence="7 8">KCTC 52518</strain>
    </source>
</reference>
<dbReference type="PANTHER" id="PTHR19211:SF14">
    <property type="entry name" value="ATP-BINDING CASSETTE SUB-FAMILY F MEMBER 1"/>
    <property type="match status" value="1"/>
</dbReference>
<dbReference type="GO" id="GO:0016887">
    <property type="term" value="F:ATP hydrolysis activity"/>
    <property type="evidence" value="ECO:0007669"/>
    <property type="project" value="InterPro"/>
</dbReference>
<dbReference type="SMART" id="SM00382">
    <property type="entry name" value="AAA"/>
    <property type="match status" value="2"/>
</dbReference>
<evidence type="ECO:0000256" key="3">
    <source>
        <dbReference type="ARBA" id="ARBA00022741"/>
    </source>
</evidence>
<evidence type="ECO:0000256" key="5">
    <source>
        <dbReference type="SAM" id="Coils"/>
    </source>
</evidence>
<proteinExistence type="inferred from homology"/>
<keyword evidence="8" id="KW-1185">Reference proteome</keyword>
<dbReference type="Proteomes" id="UP000298781">
    <property type="component" value="Chromosome"/>
</dbReference>
<evidence type="ECO:0000313" key="7">
    <source>
        <dbReference type="EMBL" id="QCI69495.1"/>
    </source>
</evidence>
<organism evidence="7 8">
    <name type="scientific">Phreatobacter stygius</name>
    <dbReference type="NCBI Taxonomy" id="1940610"/>
    <lineage>
        <taxon>Bacteria</taxon>
        <taxon>Pseudomonadati</taxon>
        <taxon>Pseudomonadota</taxon>
        <taxon>Alphaproteobacteria</taxon>
        <taxon>Hyphomicrobiales</taxon>
        <taxon>Phreatobacteraceae</taxon>
        <taxon>Phreatobacter</taxon>
    </lineage>
</organism>
<dbReference type="InterPro" id="IPR050611">
    <property type="entry name" value="ABCF"/>
</dbReference>